<dbReference type="KEGG" id="psty:BFS30_24375"/>
<reference evidence="1 2" key="1">
    <citation type="submission" date="2016-08" db="EMBL/GenBank/DDBJ databases">
        <authorList>
            <person name="Seilhamer J.J."/>
        </authorList>
    </citation>
    <scope>NUCLEOTIDE SEQUENCE [LARGE SCALE GENOMIC DNA]</scope>
    <source>
        <strain evidence="1 2">DX4</strain>
    </source>
</reference>
<evidence type="ECO:0000313" key="2">
    <source>
        <dbReference type="Proteomes" id="UP000094313"/>
    </source>
</evidence>
<dbReference type="AlphaFoldDB" id="A0A1D7QMX9"/>
<dbReference type="OrthoDB" id="1376075at2"/>
<dbReference type="RefSeq" id="WP_069381682.1">
    <property type="nucleotide sequence ID" value="NZ_CP017141.1"/>
</dbReference>
<dbReference type="EMBL" id="CP017141">
    <property type="protein sequence ID" value="AOM80020.1"/>
    <property type="molecule type" value="Genomic_DNA"/>
</dbReference>
<protein>
    <submittedName>
        <fullName evidence="1">Uncharacterized protein</fullName>
    </submittedName>
</protein>
<dbReference type="Proteomes" id="UP000094313">
    <property type="component" value="Chromosome"/>
</dbReference>
<keyword evidence="2" id="KW-1185">Reference proteome</keyword>
<dbReference type="InterPro" id="IPR029058">
    <property type="entry name" value="AB_hydrolase_fold"/>
</dbReference>
<proteinExistence type="predicted"/>
<dbReference type="Gene3D" id="3.40.50.1820">
    <property type="entry name" value="alpha/beta hydrolase"/>
    <property type="match status" value="1"/>
</dbReference>
<name>A0A1D7QMX9_9SPHI</name>
<gene>
    <name evidence="1" type="ORF">BFS30_24375</name>
</gene>
<sequence>MVNKGKIILVNGYWQNTWLGREFIGSTAPNKDYWNNGDFNGYANAAQRFFGLNENINDACICLDASSLIVLDDNGSSRAERGHDEYTTYEWAGRMYKKISDRYGYGLPETSGLRNKMLASEINKKRLASLTLGMNKSQHAFYLVGHSEGCAYAAGLARLLQEKGWKVNFIVYLSSYDSGTFDSPKGIKAYQLGYTAKYFGDWATNNNPIRSGVERTAIVYKNWGHAEKKTSLKDEYGRAKDDFQYAHGSTKGAEVWIHLEDLRTLILRTGRTYGTTWQEQIAQSTPNHTVFAFYNGVKLNYKEYMDSENAKYNQYNHKKHYYYR</sequence>
<evidence type="ECO:0000313" key="1">
    <source>
        <dbReference type="EMBL" id="AOM80020.1"/>
    </source>
</evidence>
<organism evidence="1 2">
    <name type="scientific">Pedobacter steynii</name>
    <dbReference type="NCBI Taxonomy" id="430522"/>
    <lineage>
        <taxon>Bacteria</taxon>
        <taxon>Pseudomonadati</taxon>
        <taxon>Bacteroidota</taxon>
        <taxon>Sphingobacteriia</taxon>
        <taxon>Sphingobacteriales</taxon>
        <taxon>Sphingobacteriaceae</taxon>
        <taxon>Pedobacter</taxon>
    </lineage>
</organism>
<accession>A0A1D7QMX9</accession>
<dbReference type="SUPFAM" id="SSF53474">
    <property type="entry name" value="alpha/beta-Hydrolases"/>
    <property type="match status" value="1"/>
</dbReference>